<protein>
    <recommendedName>
        <fullName evidence="4">Proteasome inhibitor PI31 subunit</fullName>
    </recommendedName>
</protein>
<evidence type="ECO:0008006" key="4">
    <source>
        <dbReference type="Google" id="ProtNLM"/>
    </source>
</evidence>
<feature type="compositionally biased region" description="Low complexity" evidence="1">
    <location>
        <begin position="293"/>
        <end position="308"/>
    </location>
</feature>
<organism evidence="2 3">
    <name type="scientific">Wallemia ichthyophaga</name>
    <dbReference type="NCBI Taxonomy" id="245174"/>
    <lineage>
        <taxon>Eukaryota</taxon>
        <taxon>Fungi</taxon>
        <taxon>Dikarya</taxon>
        <taxon>Basidiomycota</taxon>
        <taxon>Wallemiomycotina</taxon>
        <taxon>Wallemiomycetes</taxon>
        <taxon>Wallemiales</taxon>
        <taxon>Wallemiaceae</taxon>
        <taxon>Wallemia</taxon>
    </lineage>
</organism>
<gene>
    <name evidence="2" type="ORF">E3P90_02632</name>
</gene>
<reference evidence="2 3" key="1">
    <citation type="submission" date="2019-03" db="EMBL/GenBank/DDBJ databases">
        <title>Sequencing 23 genomes of Wallemia ichthyophaga.</title>
        <authorList>
            <person name="Gostincar C."/>
        </authorList>
    </citation>
    <scope>NUCLEOTIDE SEQUENCE [LARGE SCALE GENOMIC DNA]</scope>
    <source>
        <strain evidence="2 3">EXF-8621</strain>
    </source>
</reference>
<feature type="compositionally biased region" description="Pro residues" evidence="1">
    <location>
        <begin position="309"/>
        <end position="320"/>
    </location>
</feature>
<feature type="region of interest" description="Disordered" evidence="1">
    <location>
        <begin position="163"/>
        <end position="327"/>
    </location>
</feature>
<proteinExistence type="predicted"/>
<dbReference type="Proteomes" id="UP000306954">
    <property type="component" value="Unassembled WGS sequence"/>
</dbReference>
<dbReference type="AlphaFoldDB" id="A0A4V4M1V2"/>
<name>A0A4V4M1V2_WALIC</name>
<feature type="compositionally biased region" description="Polar residues" evidence="1">
    <location>
        <begin position="256"/>
        <end position="265"/>
    </location>
</feature>
<evidence type="ECO:0000313" key="2">
    <source>
        <dbReference type="EMBL" id="TIB10931.1"/>
    </source>
</evidence>
<dbReference type="EMBL" id="SPOF01000027">
    <property type="protein sequence ID" value="TIB10931.1"/>
    <property type="molecule type" value="Genomic_DNA"/>
</dbReference>
<comment type="caution">
    <text evidence="2">The sequence shown here is derived from an EMBL/GenBank/DDBJ whole genome shotgun (WGS) entry which is preliminary data.</text>
</comment>
<feature type="compositionally biased region" description="Gly residues" evidence="1">
    <location>
        <begin position="279"/>
        <end position="292"/>
    </location>
</feature>
<evidence type="ECO:0000313" key="3">
    <source>
        <dbReference type="Proteomes" id="UP000306954"/>
    </source>
</evidence>
<sequence>MTLLQSTHAILPTEINSANDLLAYHIYAILVRAHGKHQVQFDGVSQDGESESDNEQDDAICHAISVNEPPKEIRVVSLGGISRSVVCVDHSADDDIRTQVLSLDKYLNVGAFPVKRSAIHRAFRSHDESLQESKLALMGSDLEAVLFSGGVDSAGGLGGVARAESGGSAGKTENTSNTLNASSTWNSSTATPSQRSSQITADTTHMAHPAQPPHPAPNTHPLNIGSGDLDPFQSYTHPPGSSGAFPGAQGMYPTRESFQSFQSSIPPGARYDPVAPVFGPGGGVGVGRGTGSTGTPNHPRNPPFSHSFPPNPDFDEPMPPGSVSFSL</sequence>
<evidence type="ECO:0000256" key="1">
    <source>
        <dbReference type="SAM" id="MobiDB-lite"/>
    </source>
</evidence>
<accession>A0A4V4M1V2</accession>
<feature type="compositionally biased region" description="Low complexity" evidence="1">
    <location>
        <begin position="172"/>
        <end position="193"/>
    </location>
</feature>